<dbReference type="PANTHER" id="PTHR43386">
    <property type="entry name" value="OLIGOPEPTIDE TRANSPORT SYSTEM PERMEASE PROTEIN APPC"/>
    <property type="match status" value="1"/>
</dbReference>
<dbReference type="CDD" id="cd06261">
    <property type="entry name" value="TM_PBP2"/>
    <property type="match status" value="1"/>
</dbReference>
<dbReference type="InterPro" id="IPR035906">
    <property type="entry name" value="MetI-like_sf"/>
</dbReference>
<dbReference type="GO" id="GO:0055085">
    <property type="term" value="P:transmembrane transport"/>
    <property type="evidence" value="ECO:0007669"/>
    <property type="project" value="InterPro"/>
</dbReference>
<evidence type="ECO:0000256" key="2">
    <source>
        <dbReference type="ARBA" id="ARBA00022448"/>
    </source>
</evidence>
<dbReference type="PROSITE" id="PS50928">
    <property type="entry name" value="ABC_TM1"/>
    <property type="match status" value="1"/>
</dbReference>
<organism evidence="9 10">
    <name type="scientific">Variovorax boronicumulans</name>
    <dbReference type="NCBI Taxonomy" id="436515"/>
    <lineage>
        <taxon>Bacteria</taxon>
        <taxon>Pseudomonadati</taxon>
        <taxon>Pseudomonadota</taxon>
        <taxon>Betaproteobacteria</taxon>
        <taxon>Burkholderiales</taxon>
        <taxon>Comamonadaceae</taxon>
        <taxon>Variovorax</taxon>
    </lineage>
</organism>
<feature type="domain" description="ABC transmembrane type-1" evidence="8">
    <location>
        <begin position="97"/>
        <end position="288"/>
    </location>
</feature>
<gene>
    <name evidence="9" type="ORF">J2W31_005508</name>
</gene>
<keyword evidence="6 7" id="KW-0472">Membrane</keyword>
<keyword evidence="5 7" id="KW-1133">Transmembrane helix</keyword>
<dbReference type="EMBL" id="JAUSRD010000017">
    <property type="protein sequence ID" value="MDP9896373.1"/>
    <property type="molecule type" value="Genomic_DNA"/>
</dbReference>
<evidence type="ECO:0000256" key="4">
    <source>
        <dbReference type="ARBA" id="ARBA00022692"/>
    </source>
</evidence>
<evidence type="ECO:0000259" key="8">
    <source>
        <dbReference type="PROSITE" id="PS50928"/>
    </source>
</evidence>
<comment type="similarity">
    <text evidence="7">Belongs to the binding-protein-dependent transport system permease family.</text>
</comment>
<comment type="caution">
    <text evidence="9">The sequence shown here is derived from an EMBL/GenBank/DDBJ whole genome shotgun (WGS) entry which is preliminary data.</text>
</comment>
<feature type="transmembrane region" description="Helical" evidence="7">
    <location>
        <begin position="99"/>
        <end position="125"/>
    </location>
</feature>
<evidence type="ECO:0000313" key="10">
    <source>
        <dbReference type="Proteomes" id="UP001242045"/>
    </source>
</evidence>
<dbReference type="Gene3D" id="1.10.3720.10">
    <property type="entry name" value="MetI-like"/>
    <property type="match status" value="1"/>
</dbReference>
<dbReference type="RefSeq" id="WP_307686713.1">
    <property type="nucleotide sequence ID" value="NZ_JAUSRD010000017.1"/>
</dbReference>
<evidence type="ECO:0000256" key="1">
    <source>
        <dbReference type="ARBA" id="ARBA00004651"/>
    </source>
</evidence>
<keyword evidence="4 7" id="KW-0812">Transmembrane</keyword>
<sequence length="300" mass="32646">MTSVSSLSVPEGLQAVAPSARPPRSRVLRRLLRHRLAMFSALLLLCIVVACMVGPFFGSFDANRIDLAARDLAPNWRHWMGTDELGRDQFARVMIGGRLSLSAGLATMALTMGMGVAVGAIAGYVGGWVDSALMRTVDAFYSVPGLFVLIVVVAMVGVSFWSIVATLALLNWMGTARLIRASVQTLRRQEFIEAAHVLGASHWRVVVRHLIPNVLGAILVSATLNVAVAILAESTLSFLGLGFQPPDATWGRMLQEAQIPVIREGQWWRGFFPGMMIFLTVLCVNFLGDGLRDAFDPRAR</sequence>
<comment type="subcellular location">
    <subcellularLocation>
        <location evidence="1 7">Cell membrane</location>
        <topology evidence="1 7">Multi-pass membrane protein</topology>
    </subcellularLocation>
</comment>
<dbReference type="InterPro" id="IPR025966">
    <property type="entry name" value="OppC_N"/>
</dbReference>
<feature type="transmembrane region" description="Helical" evidence="7">
    <location>
        <begin position="210"/>
        <end position="232"/>
    </location>
</feature>
<feature type="transmembrane region" description="Helical" evidence="7">
    <location>
        <begin position="36"/>
        <end position="57"/>
    </location>
</feature>
<feature type="transmembrane region" description="Helical" evidence="7">
    <location>
        <begin position="270"/>
        <end position="288"/>
    </location>
</feature>
<dbReference type="Pfam" id="PF12911">
    <property type="entry name" value="OppC_N"/>
    <property type="match status" value="1"/>
</dbReference>
<protein>
    <submittedName>
        <fullName evidence="9">Peptide/nickel transport system permease protein</fullName>
    </submittedName>
</protein>
<dbReference type="InterPro" id="IPR050366">
    <property type="entry name" value="BP-dependent_transpt_permease"/>
</dbReference>
<name>A0AAW8D8G5_9BURK</name>
<evidence type="ECO:0000256" key="6">
    <source>
        <dbReference type="ARBA" id="ARBA00023136"/>
    </source>
</evidence>
<evidence type="ECO:0000256" key="3">
    <source>
        <dbReference type="ARBA" id="ARBA00022475"/>
    </source>
</evidence>
<dbReference type="SUPFAM" id="SSF161098">
    <property type="entry name" value="MetI-like"/>
    <property type="match status" value="1"/>
</dbReference>
<dbReference type="PANTHER" id="PTHR43386:SF23">
    <property type="entry name" value="ABC TRANSPORTER"/>
    <property type="match status" value="1"/>
</dbReference>
<reference evidence="9" key="1">
    <citation type="submission" date="2023-07" db="EMBL/GenBank/DDBJ databases">
        <title>Sorghum-associated microbial communities from plants grown in Nebraska, USA.</title>
        <authorList>
            <person name="Schachtman D."/>
        </authorList>
    </citation>
    <scope>NUCLEOTIDE SEQUENCE</scope>
    <source>
        <strain evidence="9">DS3754</strain>
    </source>
</reference>
<dbReference type="GO" id="GO:0005886">
    <property type="term" value="C:plasma membrane"/>
    <property type="evidence" value="ECO:0007669"/>
    <property type="project" value="UniProtKB-SubCell"/>
</dbReference>
<evidence type="ECO:0000256" key="7">
    <source>
        <dbReference type="RuleBase" id="RU363032"/>
    </source>
</evidence>
<feature type="transmembrane region" description="Helical" evidence="7">
    <location>
        <begin position="145"/>
        <end position="170"/>
    </location>
</feature>
<dbReference type="Proteomes" id="UP001242045">
    <property type="component" value="Unassembled WGS sequence"/>
</dbReference>
<keyword evidence="3" id="KW-1003">Cell membrane</keyword>
<accession>A0AAW8D8G5</accession>
<evidence type="ECO:0000313" key="9">
    <source>
        <dbReference type="EMBL" id="MDP9896373.1"/>
    </source>
</evidence>
<evidence type="ECO:0000256" key="5">
    <source>
        <dbReference type="ARBA" id="ARBA00022989"/>
    </source>
</evidence>
<dbReference type="AlphaFoldDB" id="A0AAW8D8G5"/>
<proteinExistence type="inferred from homology"/>
<dbReference type="InterPro" id="IPR000515">
    <property type="entry name" value="MetI-like"/>
</dbReference>
<keyword evidence="2 7" id="KW-0813">Transport</keyword>
<dbReference type="Pfam" id="PF00528">
    <property type="entry name" value="BPD_transp_1"/>
    <property type="match status" value="1"/>
</dbReference>